<evidence type="ECO:0000313" key="2">
    <source>
        <dbReference type="EMBL" id="AEI07669.1"/>
    </source>
</evidence>
<dbReference type="AlphaFoldDB" id="F8BYD4"/>
<gene>
    <name evidence="2" type="ordered locus">OCA5_c29810</name>
</gene>
<dbReference type="EMBL" id="CP002826">
    <property type="protein sequence ID" value="AEI07669.1"/>
    <property type="molecule type" value="Genomic_DNA"/>
</dbReference>
<protein>
    <recommendedName>
        <fullName evidence="4">Haemolysin-type calcium binding-related domain-containing protein</fullName>
    </recommendedName>
</protein>
<dbReference type="Gene3D" id="2.150.10.10">
    <property type="entry name" value="Serralysin-like metalloprotease, C-terminal"/>
    <property type="match status" value="1"/>
</dbReference>
<name>F8BYD4_AFIC5</name>
<reference evidence="2 3" key="1">
    <citation type="journal article" date="2011" name="J. Bacteriol.">
        <title>Complete genome sequences of the chemolithoautotrophic Oligotropha carboxidovorans strains OM4 and OM5.</title>
        <authorList>
            <person name="Volland S."/>
            <person name="Rachinger M."/>
            <person name="Strittmatter A."/>
            <person name="Daniel R."/>
            <person name="Gottschalk G."/>
            <person name="Meyer O."/>
        </authorList>
    </citation>
    <scope>NUCLEOTIDE SEQUENCE [LARGE SCALE GENOMIC DNA]</scope>
    <source>
        <strain evidence="3">ATCC 49405 / DSM 1227 / KCTC 32145 / OM5</strain>
    </source>
</reference>
<dbReference type="KEGG" id="ocg:OCA5_c29810"/>
<dbReference type="Proteomes" id="UP000007730">
    <property type="component" value="Chromosome"/>
</dbReference>
<dbReference type="HOGENOM" id="CLU_1667617_0_0_5"/>
<accession>F8BYD4</accession>
<evidence type="ECO:0008006" key="4">
    <source>
        <dbReference type="Google" id="ProtNLM"/>
    </source>
</evidence>
<dbReference type="STRING" id="504832.OCA5_c29810"/>
<dbReference type="InterPro" id="IPR011049">
    <property type="entry name" value="Serralysin-like_metalloprot_C"/>
</dbReference>
<dbReference type="OrthoDB" id="475207at2"/>
<sequence length="158" mass="16508">MCGSPGASAERSSDDDIMFGEGGNDTLVFNTNSGNFQVDDFTDGSDKIDMRGTGVTLATAAQNITLSEYTEGGVLVEYGSSQIWLADIMPGHVTFASDFIFDSNQGSQQTNGSGVDQQLSQFVQDMSIYSTGSSGSEMVGSSQVGNDTNSLQNVLAPA</sequence>
<evidence type="ECO:0000313" key="3">
    <source>
        <dbReference type="Proteomes" id="UP000007730"/>
    </source>
</evidence>
<dbReference type="SUPFAM" id="SSF51120">
    <property type="entry name" value="beta-Roll"/>
    <property type="match status" value="1"/>
</dbReference>
<feature type="region of interest" description="Disordered" evidence="1">
    <location>
        <begin position="133"/>
        <end position="158"/>
    </location>
</feature>
<keyword evidence="3" id="KW-1185">Reference proteome</keyword>
<evidence type="ECO:0000256" key="1">
    <source>
        <dbReference type="SAM" id="MobiDB-lite"/>
    </source>
</evidence>
<organism evidence="2 3">
    <name type="scientific">Afipia carboxidovorans (strain ATCC 49405 / DSM 1227 / KCTC 32145 / OM5)</name>
    <name type="common">Oligotropha carboxidovorans</name>
    <dbReference type="NCBI Taxonomy" id="504832"/>
    <lineage>
        <taxon>Bacteria</taxon>
        <taxon>Pseudomonadati</taxon>
        <taxon>Pseudomonadota</taxon>
        <taxon>Alphaproteobacteria</taxon>
        <taxon>Hyphomicrobiales</taxon>
        <taxon>Nitrobacteraceae</taxon>
        <taxon>Afipia</taxon>
    </lineage>
</organism>
<proteinExistence type="predicted"/>